<name>A0A0R3PC72_ANGCS</name>
<sequence>MFRNPTHNENFRLGLLMCCNFNVFSFYEFLKINHVLNGFRASFFKMSYLFLTQLCRAVILTCFRKMDFVRLSLTLYSFLAHTDVEFVIQIFQEECHTKTCCF</sequence>
<dbReference type="EMBL" id="UYYA01000202">
    <property type="protein sequence ID" value="VDM52965.1"/>
    <property type="molecule type" value="Genomic_DNA"/>
</dbReference>
<dbReference type="Proteomes" id="UP000267027">
    <property type="component" value="Unassembled WGS sequence"/>
</dbReference>
<gene>
    <name evidence="1" type="ORF">ACOC_LOCUS1380</name>
</gene>
<dbReference type="WBParaSite" id="ACOC_0000137901-mRNA-1">
    <property type="protein sequence ID" value="ACOC_0000137901-mRNA-1"/>
    <property type="gene ID" value="ACOC_0000137901"/>
</dbReference>
<proteinExistence type="predicted"/>
<organism evidence="3">
    <name type="scientific">Angiostrongylus costaricensis</name>
    <name type="common">Nematode worm</name>
    <dbReference type="NCBI Taxonomy" id="334426"/>
    <lineage>
        <taxon>Eukaryota</taxon>
        <taxon>Metazoa</taxon>
        <taxon>Ecdysozoa</taxon>
        <taxon>Nematoda</taxon>
        <taxon>Chromadorea</taxon>
        <taxon>Rhabditida</taxon>
        <taxon>Rhabditina</taxon>
        <taxon>Rhabditomorpha</taxon>
        <taxon>Strongyloidea</taxon>
        <taxon>Metastrongylidae</taxon>
        <taxon>Angiostrongylus</taxon>
    </lineage>
</organism>
<evidence type="ECO:0000313" key="1">
    <source>
        <dbReference type="EMBL" id="VDM52965.1"/>
    </source>
</evidence>
<keyword evidence="2" id="KW-1185">Reference proteome</keyword>
<reference evidence="3" key="1">
    <citation type="submission" date="2017-02" db="UniProtKB">
        <authorList>
            <consortium name="WormBaseParasite"/>
        </authorList>
    </citation>
    <scope>IDENTIFICATION</scope>
</reference>
<reference evidence="1 2" key="2">
    <citation type="submission" date="2018-11" db="EMBL/GenBank/DDBJ databases">
        <authorList>
            <consortium name="Pathogen Informatics"/>
        </authorList>
    </citation>
    <scope>NUCLEOTIDE SEQUENCE [LARGE SCALE GENOMIC DNA]</scope>
    <source>
        <strain evidence="1 2">Costa Rica</strain>
    </source>
</reference>
<evidence type="ECO:0000313" key="3">
    <source>
        <dbReference type="WBParaSite" id="ACOC_0000137901-mRNA-1"/>
    </source>
</evidence>
<dbReference type="AlphaFoldDB" id="A0A0R3PC72"/>
<protein>
    <submittedName>
        <fullName evidence="3">Ovule protein</fullName>
    </submittedName>
</protein>
<accession>A0A0R3PC72</accession>
<evidence type="ECO:0000313" key="2">
    <source>
        <dbReference type="Proteomes" id="UP000267027"/>
    </source>
</evidence>